<proteinExistence type="inferred from homology"/>
<dbReference type="InterPro" id="IPR007863">
    <property type="entry name" value="Peptidase_M16_C"/>
</dbReference>
<accession>A0A6P5GNG3</accession>
<protein>
    <submittedName>
        <fullName evidence="11">Mitochondrial-processing peptidase subunit alpha-like</fullName>
    </submittedName>
</protein>
<dbReference type="InterPro" id="IPR011765">
    <property type="entry name" value="Pept_M16_N"/>
</dbReference>
<dbReference type="Pfam" id="PF00675">
    <property type="entry name" value="Peptidase_M16"/>
    <property type="match status" value="1"/>
</dbReference>
<dbReference type="InterPro" id="IPR050361">
    <property type="entry name" value="MPP/UQCRC_Complex"/>
</dbReference>
<evidence type="ECO:0000259" key="8">
    <source>
        <dbReference type="Pfam" id="PF00675"/>
    </source>
</evidence>
<keyword evidence="10" id="KW-1185">Reference proteome</keyword>
<comment type="function">
    <text evidence="1">Substrate recognition and binding subunit of the essential mitochondrial processing protease (MPP), which cleaves the mitochondrial sequence off newly imported precursors proteins.</text>
</comment>
<evidence type="ECO:0000256" key="4">
    <source>
        <dbReference type="ARBA" id="ARBA00007261"/>
    </source>
</evidence>
<feature type="domain" description="Peptidase M16 N-terminal" evidence="8">
    <location>
        <begin position="82"/>
        <end position="226"/>
    </location>
</feature>
<dbReference type="AlphaFoldDB" id="A0A6P5GNG3"/>
<keyword evidence="5" id="KW-0809">Transit peptide</keyword>
<dbReference type="Gene3D" id="3.30.830.10">
    <property type="entry name" value="Metalloenzyme, LuxS/M16 peptidase-like"/>
    <property type="match status" value="2"/>
</dbReference>
<dbReference type="GeneID" id="109723574"/>
<dbReference type="InterPro" id="IPR011249">
    <property type="entry name" value="Metalloenz_LuxS/M16"/>
</dbReference>
<reference evidence="10" key="1">
    <citation type="journal article" date="2015" name="Nat. Genet.">
        <title>The pineapple genome and the evolution of CAM photosynthesis.</title>
        <authorList>
            <person name="Ming R."/>
            <person name="VanBuren R."/>
            <person name="Wai C.M."/>
            <person name="Tang H."/>
            <person name="Schatz M.C."/>
            <person name="Bowers J.E."/>
            <person name="Lyons E."/>
            <person name="Wang M.L."/>
            <person name="Chen J."/>
            <person name="Biggers E."/>
            <person name="Zhang J."/>
            <person name="Huang L."/>
            <person name="Zhang L."/>
            <person name="Miao W."/>
            <person name="Zhang J."/>
            <person name="Ye Z."/>
            <person name="Miao C."/>
            <person name="Lin Z."/>
            <person name="Wang H."/>
            <person name="Zhou H."/>
            <person name="Yim W.C."/>
            <person name="Priest H.D."/>
            <person name="Zheng C."/>
            <person name="Woodhouse M."/>
            <person name="Edger P.P."/>
            <person name="Guyot R."/>
            <person name="Guo H.B."/>
            <person name="Guo H."/>
            <person name="Zheng G."/>
            <person name="Singh R."/>
            <person name="Sharma A."/>
            <person name="Min X."/>
            <person name="Zheng Y."/>
            <person name="Lee H."/>
            <person name="Gurtowski J."/>
            <person name="Sedlazeck F.J."/>
            <person name="Harkess A."/>
            <person name="McKain M.R."/>
            <person name="Liao Z."/>
            <person name="Fang J."/>
            <person name="Liu J."/>
            <person name="Zhang X."/>
            <person name="Zhang Q."/>
            <person name="Hu W."/>
            <person name="Qin Y."/>
            <person name="Wang K."/>
            <person name="Chen L.Y."/>
            <person name="Shirley N."/>
            <person name="Lin Y.R."/>
            <person name="Liu L.Y."/>
            <person name="Hernandez A.G."/>
            <person name="Wright C.L."/>
            <person name="Bulone V."/>
            <person name="Tuskan G.A."/>
            <person name="Heath K."/>
            <person name="Zee F."/>
            <person name="Moore P.H."/>
            <person name="Sunkar R."/>
            <person name="Leebens-Mack J.H."/>
            <person name="Mockler T."/>
            <person name="Bennetzen J.L."/>
            <person name="Freeling M."/>
            <person name="Sankoff D."/>
            <person name="Paterson A.H."/>
            <person name="Zhu X."/>
            <person name="Yang X."/>
            <person name="Smith J.A."/>
            <person name="Cushman J.C."/>
            <person name="Paull R.E."/>
            <person name="Yu Q."/>
        </authorList>
    </citation>
    <scope>NUCLEOTIDE SEQUENCE [LARGE SCALE GENOMIC DNA]</scope>
    <source>
        <strain evidence="10">cv. F153</strain>
    </source>
</reference>
<dbReference type="SUPFAM" id="SSF63411">
    <property type="entry name" value="LuxS/MPP-like metallohydrolase"/>
    <property type="match status" value="2"/>
</dbReference>
<evidence type="ECO:0000256" key="1">
    <source>
        <dbReference type="ARBA" id="ARBA00002123"/>
    </source>
</evidence>
<dbReference type="OrthoDB" id="10251424at2759"/>
<evidence type="ECO:0000256" key="7">
    <source>
        <dbReference type="ARBA" id="ARBA00023136"/>
    </source>
</evidence>
<dbReference type="GO" id="GO:0046872">
    <property type="term" value="F:metal ion binding"/>
    <property type="evidence" value="ECO:0007669"/>
    <property type="project" value="InterPro"/>
</dbReference>
<gene>
    <name evidence="11" type="primary">LOC109723574</name>
</gene>
<evidence type="ECO:0000259" key="9">
    <source>
        <dbReference type="Pfam" id="PF05193"/>
    </source>
</evidence>
<dbReference type="Pfam" id="PF05193">
    <property type="entry name" value="Peptidase_M16_C"/>
    <property type="match status" value="1"/>
</dbReference>
<evidence type="ECO:0000256" key="3">
    <source>
        <dbReference type="ARBA" id="ARBA00004370"/>
    </source>
</evidence>
<evidence type="ECO:0000256" key="6">
    <source>
        <dbReference type="ARBA" id="ARBA00023128"/>
    </source>
</evidence>
<reference evidence="11" key="2">
    <citation type="submission" date="2025-08" db="UniProtKB">
        <authorList>
            <consortium name="RefSeq"/>
        </authorList>
    </citation>
    <scope>IDENTIFICATION</scope>
    <source>
        <tissue evidence="11">Leaf</tissue>
    </source>
</reference>
<organism evidence="10 11">
    <name type="scientific">Ananas comosus</name>
    <name type="common">Pineapple</name>
    <name type="synonym">Ananas ananas</name>
    <dbReference type="NCBI Taxonomy" id="4615"/>
    <lineage>
        <taxon>Eukaryota</taxon>
        <taxon>Viridiplantae</taxon>
        <taxon>Streptophyta</taxon>
        <taxon>Embryophyta</taxon>
        <taxon>Tracheophyta</taxon>
        <taxon>Spermatophyta</taxon>
        <taxon>Magnoliopsida</taxon>
        <taxon>Liliopsida</taxon>
        <taxon>Poales</taxon>
        <taxon>Bromeliaceae</taxon>
        <taxon>Bromelioideae</taxon>
        <taxon>Ananas</taxon>
    </lineage>
</organism>
<dbReference type="PANTHER" id="PTHR11851:SF49">
    <property type="entry name" value="MITOCHONDRIAL-PROCESSING PEPTIDASE SUBUNIT ALPHA"/>
    <property type="match status" value="1"/>
</dbReference>
<name>A0A6P5GNG3_ANACO</name>
<dbReference type="Proteomes" id="UP000515123">
    <property type="component" value="Linkage group 17"/>
</dbReference>
<keyword evidence="6" id="KW-0496">Mitochondrion</keyword>
<keyword evidence="7" id="KW-0472">Membrane</keyword>
<dbReference type="FunFam" id="3.30.830.10:FF:000008">
    <property type="entry name" value="Mitochondrial-processing peptidase subunit beta"/>
    <property type="match status" value="1"/>
</dbReference>
<dbReference type="RefSeq" id="XP_020107593.1">
    <property type="nucleotide sequence ID" value="XM_020252004.1"/>
</dbReference>
<dbReference type="FunFam" id="3.30.830.10:FF:000022">
    <property type="entry name" value="mitochondrial-processing peptidase subunit alpha"/>
    <property type="match status" value="1"/>
</dbReference>
<comment type="subcellular location">
    <subcellularLocation>
        <location evidence="3">Membrane</location>
    </subcellularLocation>
    <subcellularLocation>
        <location evidence="2">Mitochondrion</location>
    </subcellularLocation>
</comment>
<evidence type="ECO:0000313" key="10">
    <source>
        <dbReference type="Proteomes" id="UP000515123"/>
    </source>
</evidence>
<evidence type="ECO:0000256" key="2">
    <source>
        <dbReference type="ARBA" id="ARBA00004173"/>
    </source>
</evidence>
<feature type="domain" description="Peptidase M16 C-terminal" evidence="9">
    <location>
        <begin position="237"/>
        <end position="417"/>
    </location>
</feature>
<dbReference type="GO" id="GO:0005739">
    <property type="term" value="C:mitochondrion"/>
    <property type="evidence" value="ECO:0007669"/>
    <property type="project" value="UniProtKB-SubCell"/>
</dbReference>
<evidence type="ECO:0000313" key="11">
    <source>
        <dbReference type="RefSeq" id="XP_020107593.1"/>
    </source>
</evidence>
<comment type="similarity">
    <text evidence="4">Belongs to the peptidase M16 family.</text>
</comment>
<evidence type="ECO:0000256" key="5">
    <source>
        <dbReference type="ARBA" id="ARBA00022946"/>
    </source>
</evidence>
<dbReference type="PANTHER" id="PTHR11851">
    <property type="entry name" value="METALLOPROTEASE"/>
    <property type="match status" value="1"/>
</dbReference>
<dbReference type="GO" id="GO:0016020">
    <property type="term" value="C:membrane"/>
    <property type="evidence" value="ECO:0007669"/>
    <property type="project" value="UniProtKB-SubCell"/>
</dbReference>
<sequence length="499" mass="55528">MFRSSNRILRKLLENGDYHRTAHYLMRRFLSQEPLLWSKGSYARRFPPLFRPLPGLELPQCLLNSQDRYPTKITTLENGVKIATEDSMGPAACLGIFVDSGSIYENEDSRGVTHLLERLTFKDTTNRSHLQIVRNVEVTGGNVGASASREQMGYSYDTLKAYMPQAVELLIDCIRNPMFLHSEVEQQLAKVKEEVREMMKDPQKFLQESLHLVGYSGALGNPLVAPEMALERIDDSVVRKFYFENYTADRLVLAASGVNHQNFIDIAEPLLCDLGRGPTIEVPKSAYVGGDFRHKADSEMTHVALAFEVPGGWHQERDATTLTVLQTLMGGGGSFSSGGPGKGMHSRLYLRVLNKYQQVQSFSAFSSVYNDSGLFGIISTTGSNFVEKAVDVATNELLAIATPGQVTELELSRAKNATKSAVLMNLESRAIVTEDIGRQILTYGCRKPVEHFLKCIDELSLNDLTTMAQRILSSPLTMACWGDVDSAPSYNSISWRFQS</sequence>